<keyword evidence="3" id="KW-1185">Reference proteome</keyword>
<name>A0AAW5SMU4_MYCNV</name>
<reference evidence="2" key="3">
    <citation type="journal article" date="2022" name="BMC Genomics">
        <title>Comparative genome analysis of mycobacteria focusing on tRNA and non-coding RNA.</title>
        <authorList>
            <person name="Behra P.R.K."/>
            <person name="Pettersson B.M.F."/>
            <person name="Ramesh M."/>
            <person name="Das S."/>
            <person name="Dasgupta S."/>
            <person name="Kirsebom L.A."/>
        </authorList>
    </citation>
    <scope>NUCLEOTIDE SEQUENCE</scope>
    <source>
        <strain evidence="2">DSM 44203</strain>
    </source>
</reference>
<dbReference type="EMBL" id="BCTA01000080">
    <property type="protein sequence ID" value="GAT11979.1"/>
    <property type="molecule type" value="Genomic_DNA"/>
</dbReference>
<reference evidence="1 3" key="1">
    <citation type="journal article" date="2016" name="Genome Announc.">
        <title>Draft Genome Sequences of Five Rapidly Growing Mycobacterium Species, M. thermoresistibile, M. fortuitum subsp. acetamidolyticum, M. canariasense, M. brisbanense, and M. novocastrense.</title>
        <authorList>
            <person name="Katahira K."/>
            <person name="Ogura Y."/>
            <person name="Gotoh Y."/>
            <person name="Hayashi T."/>
        </authorList>
    </citation>
    <scope>NUCLEOTIDE SEQUENCE [LARGE SCALE GENOMIC DNA]</scope>
    <source>
        <strain evidence="1 3">JCM18114</strain>
    </source>
</reference>
<dbReference type="RefSeq" id="WP_067395257.1">
    <property type="nucleotide sequence ID" value="NZ_BCTA01000080.1"/>
</dbReference>
<organism evidence="2 4">
    <name type="scientific">Mycolicibacterium novocastrense</name>
    <name type="common">Mycobacterium novocastrense</name>
    <dbReference type="NCBI Taxonomy" id="59813"/>
    <lineage>
        <taxon>Bacteria</taxon>
        <taxon>Bacillati</taxon>
        <taxon>Actinomycetota</taxon>
        <taxon>Actinomycetes</taxon>
        <taxon>Mycobacteriales</taxon>
        <taxon>Mycobacteriaceae</taxon>
        <taxon>Mycolicibacterium</taxon>
    </lineage>
</organism>
<evidence type="ECO:0000313" key="3">
    <source>
        <dbReference type="Proteomes" id="UP000069773"/>
    </source>
</evidence>
<sequence length="132" mass="14358">MATPPNNPAAEAALAPLNTMLDAIYAWDEETDAFLSSTSDDEDIIVVHDSRGRLLDLDVREGLQQELTIGELNDRISDALAQNARNAAEGLDAISQKLFDECAKIASPELLQHPVANQLAQAVHSPNTQRRL</sequence>
<dbReference type="Proteomes" id="UP001207528">
    <property type="component" value="Unassembled WGS sequence"/>
</dbReference>
<dbReference type="Proteomes" id="UP000069773">
    <property type="component" value="Unassembled WGS sequence"/>
</dbReference>
<comment type="caution">
    <text evidence="2">The sequence shown here is derived from an EMBL/GenBank/DDBJ whole genome shotgun (WGS) entry which is preliminary data.</text>
</comment>
<protein>
    <submittedName>
        <fullName evidence="2">Uncharacterized protein</fullName>
    </submittedName>
</protein>
<dbReference type="EMBL" id="JACKTI010000037">
    <property type="protein sequence ID" value="MCV7024358.1"/>
    <property type="molecule type" value="Genomic_DNA"/>
</dbReference>
<proteinExistence type="predicted"/>
<dbReference type="AlphaFoldDB" id="A0AAW5SMU4"/>
<evidence type="ECO:0000313" key="2">
    <source>
        <dbReference type="EMBL" id="MCV7024358.1"/>
    </source>
</evidence>
<accession>A0AAW5SMU4</accession>
<gene>
    <name evidence="2" type="ORF">H7I77_13535</name>
    <name evidence="1" type="ORF">RMCN_5112</name>
</gene>
<evidence type="ECO:0000313" key="1">
    <source>
        <dbReference type="EMBL" id="GAT11979.1"/>
    </source>
</evidence>
<evidence type="ECO:0000313" key="4">
    <source>
        <dbReference type="Proteomes" id="UP001207528"/>
    </source>
</evidence>
<reference evidence="2" key="2">
    <citation type="submission" date="2020-07" db="EMBL/GenBank/DDBJ databases">
        <authorList>
            <person name="Pettersson B.M.F."/>
            <person name="Behra P.R.K."/>
            <person name="Ramesh M."/>
            <person name="Das S."/>
            <person name="Dasgupta S."/>
            <person name="Kirsebom L.A."/>
        </authorList>
    </citation>
    <scope>NUCLEOTIDE SEQUENCE</scope>
    <source>
        <strain evidence="2">DSM 44203</strain>
    </source>
</reference>